<evidence type="ECO:0000313" key="7">
    <source>
        <dbReference type="Proteomes" id="UP000655225"/>
    </source>
</evidence>
<gene>
    <name evidence="6" type="ORF">HHK36_020220</name>
</gene>
<evidence type="ECO:0008006" key="8">
    <source>
        <dbReference type="Google" id="ProtNLM"/>
    </source>
</evidence>
<evidence type="ECO:0000256" key="1">
    <source>
        <dbReference type="ARBA" id="ARBA00009178"/>
    </source>
</evidence>
<dbReference type="PANTHER" id="PTHR33136">
    <property type="entry name" value="RAPID ALKALINIZATION FACTOR-LIKE"/>
    <property type="match status" value="1"/>
</dbReference>
<dbReference type="GO" id="GO:0009506">
    <property type="term" value="C:plasmodesma"/>
    <property type="evidence" value="ECO:0007669"/>
    <property type="project" value="TreeGrafter"/>
</dbReference>
<dbReference type="PANTHER" id="PTHR33136:SF36">
    <property type="entry name" value="PROTEIN RALF-LIKE 31"/>
    <property type="match status" value="1"/>
</dbReference>
<name>A0A835D864_TETSI</name>
<protein>
    <recommendedName>
        <fullName evidence="8">Rapid ALkalinization Factor</fullName>
    </recommendedName>
</protein>
<keyword evidence="7" id="KW-1185">Reference proteome</keyword>
<evidence type="ECO:0000256" key="5">
    <source>
        <dbReference type="SAM" id="SignalP"/>
    </source>
</evidence>
<dbReference type="InterPro" id="IPR008801">
    <property type="entry name" value="RALF"/>
</dbReference>
<dbReference type="EMBL" id="JABCRI010000014">
    <property type="protein sequence ID" value="KAF8394018.1"/>
    <property type="molecule type" value="Genomic_DNA"/>
</dbReference>
<evidence type="ECO:0000313" key="6">
    <source>
        <dbReference type="EMBL" id="KAF8394018.1"/>
    </source>
</evidence>
<dbReference type="GO" id="GO:0005179">
    <property type="term" value="F:hormone activity"/>
    <property type="evidence" value="ECO:0007669"/>
    <property type="project" value="UniProtKB-KW"/>
</dbReference>
<reference evidence="6 7" key="1">
    <citation type="submission" date="2020-04" db="EMBL/GenBank/DDBJ databases">
        <title>Plant Genome Project.</title>
        <authorList>
            <person name="Zhang R.-G."/>
        </authorList>
    </citation>
    <scope>NUCLEOTIDE SEQUENCE [LARGE SCALE GENOMIC DNA]</scope>
    <source>
        <strain evidence="6">YNK0</strain>
        <tissue evidence="6">Leaf</tissue>
    </source>
</reference>
<evidence type="ECO:0000256" key="2">
    <source>
        <dbReference type="ARBA" id="ARBA00022702"/>
    </source>
</evidence>
<keyword evidence="3 5" id="KW-0732">Signal</keyword>
<dbReference type="GO" id="GO:0019722">
    <property type="term" value="P:calcium-mediated signaling"/>
    <property type="evidence" value="ECO:0007669"/>
    <property type="project" value="TreeGrafter"/>
</dbReference>
<feature type="chain" id="PRO_5033028727" description="Rapid ALkalinization Factor" evidence="5">
    <location>
        <begin position="28"/>
        <end position="133"/>
    </location>
</feature>
<comment type="caution">
    <text evidence="6">The sequence shown here is derived from an EMBL/GenBank/DDBJ whole genome shotgun (WGS) entry which is preliminary data.</text>
</comment>
<keyword evidence="4" id="KW-1015">Disulfide bond</keyword>
<proteinExistence type="inferred from homology"/>
<sequence length="133" mass="15190">MAKPKTKSLSMKNLYFILLLLKTHILASNGFHVLGSKSMRNKEIDVPMRRDCTGKMGECFWETEAEMDSETNRRVLVLQKKYISYETLKKDIVPCSRPGASYYNCEARGQANPYTRGCEVITGCARNIRDIKS</sequence>
<organism evidence="6 7">
    <name type="scientific">Tetracentron sinense</name>
    <name type="common">Spur-leaf</name>
    <dbReference type="NCBI Taxonomy" id="13715"/>
    <lineage>
        <taxon>Eukaryota</taxon>
        <taxon>Viridiplantae</taxon>
        <taxon>Streptophyta</taxon>
        <taxon>Embryophyta</taxon>
        <taxon>Tracheophyta</taxon>
        <taxon>Spermatophyta</taxon>
        <taxon>Magnoliopsida</taxon>
        <taxon>Trochodendrales</taxon>
        <taxon>Trochodendraceae</taxon>
        <taxon>Tetracentron</taxon>
    </lineage>
</organism>
<dbReference type="Proteomes" id="UP000655225">
    <property type="component" value="Unassembled WGS sequence"/>
</dbReference>
<dbReference type="AlphaFoldDB" id="A0A835D864"/>
<evidence type="ECO:0000256" key="3">
    <source>
        <dbReference type="ARBA" id="ARBA00022729"/>
    </source>
</evidence>
<dbReference type="Pfam" id="PF05498">
    <property type="entry name" value="RALF"/>
    <property type="match status" value="1"/>
</dbReference>
<comment type="similarity">
    <text evidence="1">Belongs to the plant rapid alkalinization factor (RALF) family.</text>
</comment>
<accession>A0A835D864</accession>
<feature type="signal peptide" evidence="5">
    <location>
        <begin position="1"/>
        <end position="27"/>
    </location>
</feature>
<evidence type="ECO:0000256" key="4">
    <source>
        <dbReference type="ARBA" id="ARBA00023157"/>
    </source>
</evidence>
<keyword evidence="2" id="KW-0372">Hormone</keyword>
<dbReference type="OrthoDB" id="1906275at2759"/>
<dbReference type="OMA" id="RIGECEE"/>